<gene>
    <name evidence="1" type="ordered locus">UWK_02945</name>
</gene>
<reference evidence="2" key="1">
    <citation type="journal article" date="2013" name="Stand. Genomic Sci.">
        <title>Complete genome sequence of Desulfocapsa sulfexigens, a marine deltaproteobacterium specialized in disproportionating inorganic sulfur compounds.</title>
        <authorList>
            <person name="Finster K.W."/>
            <person name="Kjeldsen K.U."/>
            <person name="Kube M."/>
            <person name="Reinhardt R."/>
            <person name="Mussmann M."/>
            <person name="Amann R."/>
            <person name="Schreiber L."/>
        </authorList>
    </citation>
    <scope>NUCLEOTIDE SEQUENCE [LARGE SCALE GENOMIC DNA]</scope>
    <source>
        <strain evidence="2">DSM 10523 / SB164P1</strain>
    </source>
</reference>
<sequence length="169" mass="19006">MDWVAGFTGIRIQRLIHSKKPSVVVYLPPVLSQPTVYVSNENVLDCQRKKDRSKAIDHGIPLFRPLDFIEAAQRIFQRVFHPSCPHHVEVDLDQTLCQMFIRLHRTGMVSILPEGAFSTLSLVILLYSPACNEQHAVGNYIFPGVHHQQVDMVGSGNIVRYTGSIDICG</sequence>
<dbReference type="KEGG" id="dsf:UWK_02945"/>
<dbReference type="AlphaFoldDB" id="M1PIT0"/>
<dbReference type="STRING" id="1167006.UWK_02945"/>
<organism evidence="1 2">
    <name type="scientific">Desulfocapsa sulfexigens (strain DSM 10523 / SB164P1)</name>
    <dbReference type="NCBI Taxonomy" id="1167006"/>
    <lineage>
        <taxon>Bacteria</taxon>
        <taxon>Pseudomonadati</taxon>
        <taxon>Thermodesulfobacteriota</taxon>
        <taxon>Desulfobulbia</taxon>
        <taxon>Desulfobulbales</taxon>
        <taxon>Desulfocapsaceae</taxon>
        <taxon>Desulfocapsa</taxon>
    </lineage>
</organism>
<keyword evidence="2" id="KW-1185">Reference proteome</keyword>
<protein>
    <submittedName>
        <fullName evidence="1">Uncharacterized protein</fullName>
    </submittedName>
</protein>
<proteinExistence type="predicted"/>
<dbReference type="Proteomes" id="UP000011721">
    <property type="component" value="Chromosome"/>
</dbReference>
<dbReference type="EMBL" id="CP003985">
    <property type="protein sequence ID" value="AGF79475.1"/>
    <property type="molecule type" value="Genomic_DNA"/>
</dbReference>
<dbReference type="HOGENOM" id="CLU_1575966_0_0_7"/>
<evidence type="ECO:0000313" key="2">
    <source>
        <dbReference type="Proteomes" id="UP000011721"/>
    </source>
</evidence>
<evidence type="ECO:0000313" key="1">
    <source>
        <dbReference type="EMBL" id="AGF79475.1"/>
    </source>
</evidence>
<accession>M1PIT0</accession>
<name>M1PIT0_DESSD</name>